<dbReference type="OrthoDB" id="1111376at2759"/>
<sequence>MKFISLNPLLLLYVDDAAALLKATTTSAKQKGVLSEPEDAAFVTNTTKNDKGRTRVKCTFWDNWAHMFTQYATKKESAGTVSFVLQLAKVKYYNNDPAVHNSLFGSRIFINKDVPALLSFKERYTSKDGYDDSQHKIELFTPQKVNITPEVFFANTVACKVGGIRDVAPGSEVVVYAKIHRIHKEHGWCYDACKKCNKIAKPIKTAGSKGTSGNGKKQAYQCDGHGTIYQLVPRFKVIVRVIDETGSAPLVMFDTNVSKLCNGTSAYEIVNSVNRDPTDYFPEESSAIVGKKILLKVLFTQQYVNSNSHVYTCKSVSDESELIEFYKGLITSQTEDGDEVLNTPEINAINEMSGAPKSDLHVTKFVLDTPPAQAALSATASRSGSGSGKVTGKRQVIDLDDYPDVELIVPDNKKPLLEVKIGKE</sequence>
<dbReference type="PANTHER" id="PTHR47165:SF4">
    <property type="entry name" value="OS03G0429900 PROTEIN"/>
    <property type="match status" value="1"/>
</dbReference>
<evidence type="ECO:0000256" key="1">
    <source>
        <dbReference type="SAM" id="SignalP"/>
    </source>
</evidence>
<dbReference type="EMBL" id="PKPP01007447">
    <property type="protein sequence ID" value="PWA53360.1"/>
    <property type="molecule type" value="Genomic_DNA"/>
</dbReference>
<organism evidence="2 3">
    <name type="scientific">Artemisia annua</name>
    <name type="common">Sweet wormwood</name>
    <dbReference type="NCBI Taxonomy" id="35608"/>
    <lineage>
        <taxon>Eukaryota</taxon>
        <taxon>Viridiplantae</taxon>
        <taxon>Streptophyta</taxon>
        <taxon>Embryophyta</taxon>
        <taxon>Tracheophyta</taxon>
        <taxon>Spermatophyta</taxon>
        <taxon>Magnoliopsida</taxon>
        <taxon>eudicotyledons</taxon>
        <taxon>Gunneridae</taxon>
        <taxon>Pentapetalae</taxon>
        <taxon>asterids</taxon>
        <taxon>campanulids</taxon>
        <taxon>Asterales</taxon>
        <taxon>Asteraceae</taxon>
        <taxon>Asteroideae</taxon>
        <taxon>Anthemideae</taxon>
        <taxon>Artemisiinae</taxon>
        <taxon>Artemisia</taxon>
    </lineage>
</organism>
<keyword evidence="1" id="KW-0732">Signal</keyword>
<dbReference type="InterPro" id="IPR047192">
    <property type="entry name" value="Euk_RPA1_DBD_C"/>
</dbReference>
<dbReference type="SUPFAM" id="SSF50249">
    <property type="entry name" value="Nucleic acid-binding proteins"/>
    <property type="match status" value="2"/>
</dbReference>
<dbReference type="GO" id="GO:0003677">
    <property type="term" value="F:DNA binding"/>
    <property type="evidence" value="ECO:0007669"/>
    <property type="project" value="UniProtKB-KW"/>
</dbReference>
<accession>A0A2U1LWL5</accession>
<dbReference type="Gene3D" id="2.40.50.140">
    <property type="entry name" value="Nucleic acid-binding proteins"/>
    <property type="match status" value="2"/>
</dbReference>
<dbReference type="CDD" id="cd04476">
    <property type="entry name" value="RPA1_DBD_C"/>
    <property type="match status" value="1"/>
</dbReference>
<proteinExistence type="predicted"/>
<feature type="signal peptide" evidence="1">
    <location>
        <begin position="1"/>
        <end position="19"/>
    </location>
</feature>
<evidence type="ECO:0000313" key="3">
    <source>
        <dbReference type="Proteomes" id="UP000245207"/>
    </source>
</evidence>
<dbReference type="PANTHER" id="PTHR47165">
    <property type="entry name" value="OS03G0429900 PROTEIN"/>
    <property type="match status" value="1"/>
</dbReference>
<reference evidence="2 3" key="1">
    <citation type="journal article" date="2018" name="Mol. Plant">
        <title>The genome of Artemisia annua provides insight into the evolution of Asteraceae family and artemisinin biosynthesis.</title>
        <authorList>
            <person name="Shen Q."/>
            <person name="Zhang L."/>
            <person name="Liao Z."/>
            <person name="Wang S."/>
            <person name="Yan T."/>
            <person name="Shi P."/>
            <person name="Liu M."/>
            <person name="Fu X."/>
            <person name="Pan Q."/>
            <person name="Wang Y."/>
            <person name="Lv Z."/>
            <person name="Lu X."/>
            <person name="Zhang F."/>
            <person name="Jiang W."/>
            <person name="Ma Y."/>
            <person name="Chen M."/>
            <person name="Hao X."/>
            <person name="Li L."/>
            <person name="Tang Y."/>
            <person name="Lv G."/>
            <person name="Zhou Y."/>
            <person name="Sun X."/>
            <person name="Brodelius P.E."/>
            <person name="Rose J.K.C."/>
            <person name="Tang K."/>
        </authorList>
    </citation>
    <scope>NUCLEOTIDE SEQUENCE [LARGE SCALE GENOMIC DNA]</scope>
    <source>
        <strain evidence="3">cv. Huhao1</strain>
        <tissue evidence="2">Leaf</tissue>
    </source>
</reference>
<gene>
    <name evidence="2" type="ORF">CTI12_AA445840</name>
</gene>
<dbReference type="Proteomes" id="UP000245207">
    <property type="component" value="Unassembled WGS sequence"/>
</dbReference>
<feature type="chain" id="PRO_5015500915" evidence="1">
    <location>
        <begin position="20"/>
        <end position="424"/>
    </location>
</feature>
<keyword evidence="3" id="KW-1185">Reference proteome</keyword>
<comment type="caution">
    <text evidence="2">The sequence shown here is derived from an EMBL/GenBank/DDBJ whole genome shotgun (WGS) entry which is preliminary data.</text>
</comment>
<evidence type="ECO:0000313" key="2">
    <source>
        <dbReference type="EMBL" id="PWA53360.1"/>
    </source>
</evidence>
<dbReference type="InterPro" id="IPR012340">
    <property type="entry name" value="NA-bd_OB-fold"/>
</dbReference>
<protein>
    <submittedName>
        <fullName evidence="2">Replication protein A 70 kDa DNA-binding subunit B</fullName>
    </submittedName>
</protein>
<keyword evidence="2" id="KW-0238">DNA-binding</keyword>
<name>A0A2U1LWL5_ARTAN</name>
<dbReference type="AlphaFoldDB" id="A0A2U1LWL5"/>